<dbReference type="AlphaFoldDB" id="A0A9P6W5R0"/>
<comment type="caution">
    <text evidence="3">The sequence shown here is derived from an EMBL/GenBank/DDBJ whole genome shotgun (WGS) entry which is preliminary data.</text>
</comment>
<dbReference type="Gene3D" id="3.40.50.720">
    <property type="entry name" value="NAD(P)-binding Rossmann-like Domain"/>
    <property type="match status" value="1"/>
</dbReference>
<keyword evidence="1" id="KW-0560">Oxidoreductase</keyword>
<dbReference type="EMBL" id="PUHR01000119">
    <property type="protein sequence ID" value="KAG0664545.1"/>
    <property type="molecule type" value="Genomic_DNA"/>
</dbReference>
<dbReference type="OrthoDB" id="2735536at2759"/>
<proteinExistence type="inferred from homology"/>
<name>A0A9P6W5R0_MAUEX</name>
<accession>A0A9P6W5R0</accession>
<dbReference type="GO" id="GO:0016616">
    <property type="term" value="F:oxidoreductase activity, acting on the CH-OH group of donors, NAD or NADP as acceptor"/>
    <property type="evidence" value="ECO:0007669"/>
    <property type="project" value="TreeGrafter"/>
</dbReference>
<comment type="similarity">
    <text evidence="2">Belongs to the NAD(P)-dependent epimerase/dehydratase family. Dihydroflavonol-4-reductase subfamily.</text>
</comment>
<dbReference type="InterPro" id="IPR050425">
    <property type="entry name" value="NAD(P)_dehydrat-like"/>
</dbReference>
<dbReference type="SUPFAM" id="SSF51735">
    <property type="entry name" value="NAD(P)-binding Rossmann-fold domains"/>
    <property type="match status" value="1"/>
</dbReference>
<protein>
    <submittedName>
        <fullName evidence="3">Methylglyoxal reductase (NADPH-dependent) gre2</fullName>
    </submittedName>
</protein>
<evidence type="ECO:0000313" key="4">
    <source>
        <dbReference type="Proteomes" id="UP000750334"/>
    </source>
</evidence>
<dbReference type="Proteomes" id="UP000750334">
    <property type="component" value="Unassembled WGS sequence"/>
</dbReference>
<keyword evidence="4" id="KW-1185">Reference proteome</keyword>
<evidence type="ECO:0000256" key="2">
    <source>
        <dbReference type="ARBA" id="ARBA00023445"/>
    </source>
</evidence>
<sequence>MKGLLNCIEKHGKDSFENLVMTSGLLVLIDPLKMGDSSMTFNEDSWNPVTWDSSRTDFINAIAGAKKTAEQMGWDFYQKNKNTTKLKFTAIIPSNILGPQLFDEDVHEHLNASNEVVNQLMHATEIGDISPFANRCVHVEDVAKAHVLSLDNNSPMVGNRIIVSTSNFNSQDILNYLNDDFDILRANIPVGERSDSIENISIGAKIDSTKSQKLLNFKLKSLKDCIDDTASQVLRHDGKL</sequence>
<organism evidence="3 4">
    <name type="scientific">Maudiozyma exigua</name>
    <name type="common">Yeast</name>
    <name type="synonym">Kazachstania exigua</name>
    <dbReference type="NCBI Taxonomy" id="34358"/>
    <lineage>
        <taxon>Eukaryota</taxon>
        <taxon>Fungi</taxon>
        <taxon>Dikarya</taxon>
        <taxon>Ascomycota</taxon>
        <taxon>Saccharomycotina</taxon>
        <taxon>Saccharomycetes</taxon>
        <taxon>Saccharomycetales</taxon>
        <taxon>Saccharomycetaceae</taxon>
        <taxon>Maudiozyma</taxon>
    </lineage>
</organism>
<dbReference type="InterPro" id="IPR036291">
    <property type="entry name" value="NAD(P)-bd_dom_sf"/>
</dbReference>
<evidence type="ECO:0000313" key="3">
    <source>
        <dbReference type="EMBL" id="KAG0664545.1"/>
    </source>
</evidence>
<gene>
    <name evidence="3" type="primary">GRE2_3</name>
    <name evidence="3" type="ORF">C6P45_000565</name>
</gene>
<reference evidence="3 4" key="1">
    <citation type="submission" date="2020-11" db="EMBL/GenBank/DDBJ databases">
        <title>Kefir isolates.</title>
        <authorList>
            <person name="Marcisauskas S."/>
            <person name="Kim Y."/>
            <person name="Blasche S."/>
        </authorList>
    </citation>
    <scope>NUCLEOTIDE SEQUENCE [LARGE SCALE GENOMIC DNA]</scope>
    <source>
        <strain evidence="3 4">OG2</strain>
    </source>
</reference>
<dbReference type="PANTHER" id="PTHR10366:SF844">
    <property type="entry name" value="NADPH-DEPENDENT METHYLGLYOXAL REDUCTASE GRE2"/>
    <property type="match status" value="1"/>
</dbReference>
<dbReference type="PANTHER" id="PTHR10366">
    <property type="entry name" value="NAD DEPENDENT EPIMERASE/DEHYDRATASE"/>
    <property type="match status" value="1"/>
</dbReference>
<evidence type="ECO:0000256" key="1">
    <source>
        <dbReference type="ARBA" id="ARBA00023002"/>
    </source>
</evidence>